<dbReference type="InterPro" id="IPR028624">
    <property type="entry name" value="Tscrpt_elong_fac_GreA/B"/>
</dbReference>
<dbReference type="SUPFAM" id="SSF54534">
    <property type="entry name" value="FKBP-like"/>
    <property type="match status" value="1"/>
</dbReference>
<proteinExistence type="inferred from homology"/>
<dbReference type="PROSITE" id="PS00829">
    <property type="entry name" value="GREAB_1"/>
    <property type="match status" value="1"/>
</dbReference>
<evidence type="ECO:0000256" key="9">
    <source>
        <dbReference type="HAMAP-Rule" id="MF_00105"/>
    </source>
</evidence>
<dbReference type="InterPro" id="IPR001437">
    <property type="entry name" value="Tscrpt_elong_fac_GreA/B_C"/>
</dbReference>
<evidence type="ECO:0000259" key="11">
    <source>
        <dbReference type="Pfam" id="PF01272"/>
    </source>
</evidence>
<dbReference type="InterPro" id="IPR022691">
    <property type="entry name" value="Tscrpt_elong_fac_GreA/B_N"/>
</dbReference>
<dbReference type="GO" id="GO:0003746">
    <property type="term" value="F:translation elongation factor activity"/>
    <property type="evidence" value="ECO:0007669"/>
    <property type="project" value="UniProtKB-KW"/>
</dbReference>
<dbReference type="NCBIfam" id="TIGR01462">
    <property type="entry name" value="greA"/>
    <property type="match status" value="1"/>
</dbReference>
<dbReference type="InterPro" id="IPR023459">
    <property type="entry name" value="Tscrpt_elong_fac_GreA/B_fam"/>
</dbReference>
<name>A0AA48IAZ4_9FIRM</name>
<dbReference type="Gene3D" id="3.10.50.30">
    <property type="entry name" value="Transcription elongation factor, GreA/GreB, C-terminal domain"/>
    <property type="match status" value="1"/>
</dbReference>
<dbReference type="GO" id="GO:0070063">
    <property type="term" value="F:RNA polymerase binding"/>
    <property type="evidence" value="ECO:0007669"/>
    <property type="project" value="InterPro"/>
</dbReference>
<keyword evidence="3 9" id="KW-0805">Transcription regulation</keyword>
<evidence type="ECO:0000256" key="8">
    <source>
        <dbReference type="ARBA" id="ARBA00030776"/>
    </source>
</evidence>
<dbReference type="PANTHER" id="PTHR30437:SF4">
    <property type="entry name" value="TRANSCRIPTION ELONGATION FACTOR GREA"/>
    <property type="match status" value="1"/>
</dbReference>
<evidence type="ECO:0000256" key="2">
    <source>
        <dbReference type="ARBA" id="ARBA00013729"/>
    </source>
</evidence>
<reference evidence="13" key="1">
    <citation type="journal article" date="2023" name="ISME J.">
        <title>Emergence of putative energy parasites within Clostridia revealed by genome analysis of a novel endosymbiotic clade.</title>
        <authorList>
            <person name="Takahashi K."/>
            <person name="Kuwahara H."/>
            <person name="Horikawa Y."/>
            <person name="Izawa K."/>
            <person name="Kato D."/>
            <person name="Inagaki T."/>
            <person name="Yuki M."/>
            <person name="Ohkuma M."/>
            <person name="Hongoh Y."/>
        </authorList>
    </citation>
    <scope>NUCLEOTIDE SEQUENCE</scope>
    <source>
        <strain evidence="13">CfP3-15</strain>
    </source>
</reference>
<feature type="domain" description="Transcription elongation factor GreA/GreB N-terminal" evidence="12">
    <location>
        <begin position="6"/>
        <end position="75"/>
    </location>
</feature>
<dbReference type="GO" id="GO:0006354">
    <property type="term" value="P:DNA-templated transcription elongation"/>
    <property type="evidence" value="ECO:0007669"/>
    <property type="project" value="TreeGrafter"/>
</dbReference>
<evidence type="ECO:0000313" key="13">
    <source>
        <dbReference type="EMBL" id="BED92165.1"/>
    </source>
</evidence>
<dbReference type="NCBIfam" id="NF001263">
    <property type="entry name" value="PRK00226.1-4"/>
    <property type="match status" value="1"/>
</dbReference>
<dbReference type="SUPFAM" id="SSF46557">
    <property type="entry name" value="GreA transcript cleavage protein, N-terminal domain"/>
    <property type="match status" value="1"/>
</dbReference>
<dbReference type="InterPro" id="IPR006359">
    <property type="entry name" value="Tscrpt_elong_fac_GreA"/>
</dbReference>
<dbReference type="InterPro" id="IPR036953">
    <property type="entry name" value="GreA/GreB_C_sf"/>
</dbReference>
<dbReference type="PIRSF" id="PIRSF006092">
    <property type="entry name" value="GreA_GreB"/>
    <property type="match status" value="1"/>
</dbReference>
<dbReference type="KEGG" id="ips:CfP315_0758"/>
<evidence type="ECO:0000256" key="3">
    <source>
        <dbReference type="ARBA" id="ARBA00023015"/>
    </source>
</evidence>
<protein>
    <recommendedName>
        <fullName evidence="2 9">Transcription elongation factor GreA</fullName>
    </recommendedName>
    <alternativeName>
        <fullName evidence="8 9">Transcript cleavage factor GreA</fullName>
    </alternativeName>
</protein>
<comment type="similarity">
    <text evidence="1 9 10">Belongs to the GreA/GreB family.</text>
</comment>
<dbReference type="InterPro" id="IPR018151">
    <property type="entry name" value="TF_GreA/GreB_CS"/>
</dbReference>
<accession>A0AA48IAZ4</accession>
<dbReference type="PANTHER" id="PTHR30437">
    <property type="entry name" value="TRANSCRIPTION ELONGATION FACTOR GREA"/>
    <property type="match status" value="1"/>
</dbReference>
<dbReference type="Pfam" id="PF03449">
    <property type="entry name" value="GreA_GreB_N"/>
    <property type="match status" value="1"/>
</dbReference>
<dbReference type="GO" id="GO:0003677">
    <property type="term" value="F:DNA binding"/>
    <property type="evidence" value="ECO:0007669"/>
    <property type="project" value="UniProtKB-UniRule"/>
</dbReference>
<keyword evidence="13" id="KW-0648">Protein biosynthesis</keyword>
<dbReference type="FunFam" id="1.10.287.180:FF:000001">
    <property type="entry name" value="Transcription elongation factor GreA"/>
    <property type="match status" value="1"/>
</dbReference>
<gene>
    <name evidence="9" type="primary">greA</name>
    <name evidence="13" type="ORF">CfP315_0758</name>
</gene>
<evidence type="ECO:0000256" key="5">
    <source>
        <dbReference type="ARBA" id="ARBA00023125"/>
    </source>
</evidence>
<dbReference type="HAMAP" id="MF_00105">
    <property type="entry name" value="GreA_GreB"/>
    <property type="match status" value="1"/>
</dbReference>
<sequence length="157" mass="17612">MEKQVLLTKDGLEKLESELKELKTVKRKEVSQRIKVALSFGDLSENSEYDEAKNEQALTEVRIVEIEKMLKNAKIIDEDKLNVNVVHVGCKVKIRKLETEIVNEYKIVGSSEANPVEFKISDESPVGAGLLGKTKGKIVDIKTPSGIQKYEIVEISK</sequence>
<evidence type="ECO:0000256" key="10">
    <source>
        <dbReference type="RuleBase" id="RU000556"/>
    </source>
</evidence>
<evidence type="ECO:0000256" key="7">
    <source>
        <dbReference type="ARBA" id="ARBA00024916"/>
    </source>
</evidence>
<dbReference type="Pfam" id="PF01272">
    <property type="entry name" value="GreA_GreB"/>
    <property type="match status" value="1"/>
</dbReference>
<dbReference type="AlphaFoldDB" id="A0AA48IAZ4"/>
<evidence type="ECO:0000256" key="6">
    <source>
        <dbReference type="ARBA" id="ARBA00023163"/>
    </source>
</evidence>
<feature type="domain" description="Transcription elongation factor GreA/GreB C-terminal" evidence="11">
    <location>
        <begin position="84"/>
        <end position="156"/>
    </location>
</feature>
<dbReference type="Gene3D" id="1.10.287.180">
    <property type="entry name" value="Transcription elongation factor, GreA/GreB, N-terminal domain"/>
    <property type="match status" value="1"/>
</dbReference>
<keyword evidence="13" id="KW-0251">Elongation factor</keyword>
<dbReference type="GO" id="GO:0032784">
    <property type="term" value="P:regulation of DNA-templated transcription elongation"/>
    <property type="evidence" value="ECO:0007669"/>
    <property type="project" value="UniProtKB-UniRule"/>
</dbReference>
<dbReference type="InterPro" id="IPR036805">
    <property type="entry name" value="Tscrpt_elong_fac_GreA/B_N_sf"/>
</dbReference>
<dbReference type="Proteomes" id="UP001337580">
    <property type="component" value="Chromosome"/>
</dbReference>
<dbReference type="EMBL" id="AP027924">
    <property type="protein sequence ID" value="BED92165.1"/>
    <property type="molecule type" value="Genomic_DNA"/>
</dbReference>
<evidence type="ECO:0000259" key="12">
    <source>
        <dbReference type="Pfam" id="PF03449"/>
    </source>
</evidence>
<evidence type="ECO:0000256" key="1">
    <source>
        <dbReference type="ARBA" id="ARBA00008213"/>
    </source>
</evidence>
<comment type="function">
    <text evidence="7 9 10">Necessary for efficient RNA polymerase transcription elongation past template-encoded arresting sites. The arresting sites in DNA have the property of trapping a certain fraction of elongating RNA polymerases that pass through, resulting in locked ternary complexes. Cleavage of the nascent transcript by cleavage factors such as GreA or GreB allows the resumption of elongation from the new 3'terminus. GreA releases sequences of 2 to 3 nucleotides.</text>
</comment>
<organism evidence="13">
    <name type="scientific">Candidatus Improbicoccus pseudotrichonymphae</name>
    <dbReference type="NCBI Taxonomy" id="3033792"/>
    <lineage>
        <taxon>Bacteria</taxon>
        <taxon>Bacillati</taxon>
        <taxon>Bacillota</taxon>
        <taxon>Clostridia</taxon>
        <taxon>Candidatus Improbicoccus</taxon>
    </lineage>
</organism>
<keyword evidence="5 9" id="KW-0238">DNA-binding</keyword>
<evidence type="ECO:0000256" key="4">
    <source>
        <dbReference type="ARBA" id="ARBA00023054"/>
    </source>
</evidence>
<keyword evidence="6 9" id="KW-0804">Transcription</keyword>
<keyword evidence="4" id="KW-0175">Coiled coil</keyword>